<dbReference type="Proteomes" id="UP000647587">
    <property type="component" value="Unassembled WGS sequence"/>
</dbReference>
<proteinExistence type="predicted"/>
<protein>
    <submittedName>
        <fullName evidence="1">Uncharacterized protein</fullName>
    </submittedName>
</protein>
<reference evidence="2" key="1">
    <citation type="journal article" date="2019" name="Int. J. Syst. Evol. Microbiol.">
        <title>The Global Catalogue of Microorganisms (GCM) 10K type strain sequencing project: providing services to taxonomists for standard genome sequencing and annotation.</title>
        <authorList>
            <consortium name="The Broad Institute Genomics Platform"/>
            <consortium name="The Broad Institute Genome Sequencing Center for Infectious Disease"/>
            <person name="Wu L."/>
            <person name="Ma J."/>
        </authorList>
    </citation>
    <scope>NUCLEOTIDE SEQUENCE [LARGE SCALE GENOMIC DNA]</scope>
    <source>
        <strain evidence="2">JCM 30331</strain>
    </source>
</reference>
<sequence length="79" mass="8577">MKRVTFAGGGDLEVTLEPDFSMAEAGESGQVRLQAEGIDVETREMAATVVYGWYSPGEAREMARYLNEMADKAEQGVTA</sequence>
<evidence type="ECO:0000313" key="2">
    <source>
        <dbReference type="Proteomes" id="UP000647587"/>
    </source>
</evidence>
<gene>
    <name evidence="1" type="ORF">GCM10008955_00690</name>
</gene>
<comment type="caution">
    <text evidence="1">The sequence shown here is derived from an EMBL/GenBank/DDBJ whole genome shotgun (WGS) entry which is preliminary data.</text>
</comment>
<evidence type="ECO:0000313" key="1">
    <source>
        <dbReference type="EMBL" id="GGK11321.1"/>
    </source>
</evidence>
<accession>A0ABQ2EH47</accession>
<dbReference type="EMBL" id="BMPP01000001">
    <property type="protein sequence ID" value="GGK11321.1"/>
    <property type="molecule type" value="Genomic_DNA"/>
</dbReference>
<organism evidence="1 2">
    <name type="scientific">Deinococcus malanensis</name>
    <dbReference type="NCBI Taxonomy" id="1706855"/>
    <lineage>
        <taxon>Bacteria</taxon>
        <taxon>Thermotogati</taxon>
        <taxon>Deinococcota</taxon>
        <taxon>Deinococci</taxon>
        <taxon>Deinococcales</taxon>
        <taxon>Deinococcaceae</taxon>
        <taxon>Deinococcus</taxon>
    </lineage>
</organism>
<dbReference type="RefSeq" id="WP_189003464.1">
    <property type="nucleotide sequence ID" value="NZ_BMPP01000001.1"/>
</dbReference>
<keyword evidence="2" id="KW-1185">Reference proteome</keyword>
<name>A0ABQ2EH47_9DEIO</name>